<dbReference type="Proteomes" id="UP000233343">
    <property type="component" value="Unassembled WGS sequence"/>
</dbReference>
<reference evidence="2 3" key="1">
    <citation type="journal article" date="2010" name="Int. J. Syst. Evol. Microbiol.">
        <title>Bacillus horneckiae sp. nov., isolated from a spacecraft-assembly clean room.</title>
        <authorList>
            <person name="Vaishampayan P."/>
            <person name="Probst A."/>
            <person name="Krishnamurthi S."/>
            <person name="Ghosh S."/>
            <person name="Osman S."/>
            <person name="McDowall A."/>
            <person name="Ruckmani A."/>
            <person name="Mayilraj S."/>
            <person name="Venkateswaran K."/>
        </authorList>
    </citation>
    <scope>NUCLEOTIDE SEQUENCE [LARGE SCALE GENOMIC DNA]</scope>
    <source>
        <strain evidence="3">1PO1SC</strain>
    </source>
</reference>
<dbReference type="CDD" id="cd00093">
    <property type="entry name" value="HTH_XRE"/>
    <property type="match status" value="1"/>
</dbReference>
<name>A0A2N0ZD28_9BACI</name>
<organism evidence="2 3">
    <name type="scientific">Cytobacillus horneckiae</name>
    <dbReference type="NCBI Taxonomy" id="549687"/>
    <lineage>
        <taxon>Bacteria</taxon>
        <taxon>Bacillati</taxon>
        <taxon>Bacillota</taxon>
        <taxon>Bacilli</taxon>
        <taxon>Bacillales</taxon>
        <taxon>Bacillaceae</taxon>
        <taxon>Cytobacillus</taxon>
    </lineage>
</organism>
<gene>
    <name evidence="2" type="ORF">CWS20_18675</name>
</gene>
<feature type="domain" description="HTH cro/C1-type" evidence="1">
    <location>
        <begin position="9"/>
        <end position="63"/>
    </location>
</feature>
<dbReference type="Gene3D" id="1.10.260.40">
    <property type="entry name" value="lambda repressor-like DNA-binding domains"/>
    <property type="match status" value="1"/>
</dbReference>
<proteinExistence type="predicted"/>
<keyword evidence="3" id="KW-1185">Reference proteome</keyword>
<sequence>MIGSLGLNLRILRFKLNLPQYKVAESLGITAKELSYYERDLEVTSTVKLIKIANFYCVNVKQLIEEDL</sequence>
<dbReference type="InterPro" id="IPR001387">
    <property type="entry name" value="Cro/C1-type_HTH"/>
</dbReference>
<evidence type="ECO:0000259" key="1">
    <source>
        <dbReference type="PROSITE" id="PS50943"/>
    </source>
</evidence>
<dbReference type="GO" id="GO:0003677">
    <property type="term" value="F:DNA binding"/>
    <property type="evidence" value="ECO:0007669"/>
    <property type="project" value="InterPro"/>
</dbReference>
<dbReference type="EMBL" id="PISD01000043">
    <property type="protein sequence ID" value="PKG27416.1"/>
    <property type="molecule type" value="Genomic_DNA"/>
</dbReference>
<comment type="caution">
    <text evidence="2">The sequence shown here is derived from an EMBL/GenBank/DDBJ whole genome shotgun (WGS) entry which is preliminary data.</text>
</comment>
<dbReference type="RefSeq" id="WP_066197387.1">
    <property type="nucleotide sequence ID" value="NZ_JAFDQP010000005.1"/>
</dbReference>
<dbReference type="AlphaFoldDB" id="A0A2N0ZD28"/>
<dbReference type="PROSITE" id="PS50943">
    <property type="entry name" value="HTH_CROC1"/>
    <property type="match status" value="1"/>
</dbReference>
<accession>A0A2N0ZD28</accession>
<dbReference type="InterPro" id="IPR010982">
    <property type="entry name" value="Lambda_DNA-bd_dom_sf"/>
</dbReference>
<protein>
    <submittedName>
        <fullName evidence="2">XRE family transcriptional regulator</fullName>
    </submittedName>
</protein>
<evidence type="ECO:0000313" key="3">
    <source>
        <dbReference type="Proteomes" id="UP000233343"/>
    </source>
</evidence>
<evidence type="ECO:0000313" key="2">
    <source>
        <dbReference type="EMBL" id="PKG27416.1"/>
    </source>
</evidence>
<dbReference type="SMART" id="SM00530">
    <property type="entry name" value="HTH_XRE"/>
    <property type="match status" value="1"/>
</dbReference>
<dbReference type="SUPFAM" id="SSF47413">
    <property type="entry name" value="lambda repressor-like DNA-binding domains"/>
    <property type="match status" value="1"/>
</dbReference>
<dbReference type="Pfam" id="PF01381">
    <property type="entry name" value="HTH_3"/>
    <property type="match status" value="1"/>
</dbReference>